<keyword evidence="4" id="KW-0653">Protein transport</keyword>
<dbReference type="Pfam" id="PF13774">
    <property type="entry name" value="Longin"/>
    <property type="match status" value="1"/>
</dbReference>
<dbReference type="CDD" id="cd14824">
    <property type="entry name" value="Longin"/>
    <property type="match status" value="1"/>
</dbReference>
<accession>A0AAD6PKF1</accession>
<comment type="similarity">
    <text evidence="1">Belongs to the synaptobrevin family.</text>
</comment>
<comment type="function">
    <text evidence="7">Involved in the targeting and/or fusion of transport vesicles to their target membrane.</text>
</comment>
<keyword evidence="5" id="KW-1133">Transmembrane helix</keyword>
<evidence type="ECO:0000256" key="6">
    <source>
        <dbReference type="ARBA" id="ARBA00023136"/>
    </source>
</evidence>
<dbReference type="InterPro" id="IPR011012">
    <property type="entry name" value="Longin-like_dom_sf"/>
</dbReference>
<reference evidence="10 11" key="1">
    <citation type="journal article" date="2023" name="Int. J. Mol. Sci.">
        <title>De Novo Assembly and Annotation of 11 Diverse Shrub Willow (Salix) Genomes Reveals Novel Gene Organization in Sex-Linked Regions.</title>
        <authorList>
            <person name="Hyden B."/>
            <person name="Feng K."/>
            <person name="Yates T.B."/>
            <person name="Jawdy S."/>
            <person name="Cereghino C."/>
            <person name="Smart L.B."/>
            <person name="Muchero W."/>
        </authorList>
    </citation>
    <scope>NUCLEOTIDE SEQUENCE [LARGE SCALE GENOMIC DNA]</scope>
    <source>
        <tissue evidence="10">Shoot tip</tissue>
    </source>
</reference>
<feature type="domain" description="Longin" evidence="9">
    <location>
        <begin position="7"/>
        <end position="127"/>
    </location>
</feature>
<dbReference type="InterPro" id="IPR051097">
    <property type="entry name" value="Synaptobrevin-like_transport"/>
</dbReference>
<evidence type="ECO:0000256" key="5">
    <source>
        <dbReference type="ARBA" id="ARBA00022989"/>
    </source>
</evidence>
<evidence type="ECO:0000256" key="7">
    <source>
        <dbReference type="ARBA" id="ARBA00037493"/>
    </source>
</evidence>
<keyword evidence="3" id="KW-0812">Transmembrane</keyword>
<evidence type="ECO:0000313" key="10">
    <source>
        <dbReference type="EMBL" id="KAJ6433046.1"/>
    </source>
</evidence>
<evidence type="ECO:0000256" key="2">
    <source>
        <dbReference type="ARBA" id="ARBA00022448"/>
    </source>
</evidence>
<evidence type="ECO:0000256" key="4">
    <source>
        <dbReference type="ARBA" id="ARBA00022927"/>
    </source>
</evidence>
<dbReference type="SUPFAM" id="SSF64356">
    <property type="entry name" value="SNARE-like"/>
    <property type="match status" value="1"/>
</dbReference>
<gene>
    <name evidence="10" type="ORF">OIU84_020136</name>
</gene>
<dbReference type="AlphaFoldDB" id="A0AAD6PKF1"/>
<name>A0AAD6PKF1_9ROSI</name>
<keyword evidence="6" id="KW-0472">Membrane</keyword>
<keyword evidence="2" id="KW-0813">Transport</keyword>
<sequence>MSSHKGLIYSFVAKGNVVLAEHTTYSGNFSTIAVQCLQKLPSNSSKEMCAKDFSVGCAVFLVVADELVGRGVSFVFLERVKDDFNQRYGASIKNEAHPLADEDDDDDLFEDRFSIAYNLDREFGPRLKEHMQYCMNHPEEISKLSKLKAQITEVKGIMMDNIDKVHVSCFVESNVGDKPIHV</sequence>
<dbReference type="SUPFAM" id="SSF58038">
    <property type="entry name" value="SNARE fusion complex"/>
    <property type="match status" value="1"/>
</dbReference>
<dbReference type="PROSITE" id="PS50859">
    <property type="entry name" value="LONGIN"/>
    <property type="match status" value="1"/>
</dbReference>
<comment type="caution">
    <text evidence="10">The sequence shown here is derived from an EMBL/GenBank/DDBJ whole genome shotgun (WGS) entry which is preliminary data.</text>
</comment>
<evidence type="ECO:0000313" key="11">
    <source>
        <dbReference type="Proteomes" id="UP001162972"/>
    </source>
</evidence>
<evidence type="ECO:0000256" key="8">
    <source>
        <dbReference type="ARBA" id="ARBA00046280"/>
    </source>
</evidence>
<evidence type="ECO:0000256" key="1">
    <source>
        <dbReference type="ARBA" id="ARBA00008025"/>
    </source>
</evidence>
<dbReference type="GO" id="GO:0012505">
    <property type="term" value="C:endomembrane system"/>
    <property type="evidence" value="ECO:0007669"/>
    <property type="project" value="UniProtKB-SubCell"/>
</dbReference>
<dbReference type="PANTHER" id="PTHR21136">
    <property type="entry name" value="SNARE PROTEINS"/>
    <property type="match status" value="1"/>
</dbReference>
<proteinExistence type="inferred from homology"/>
<dbReference type="PANTHER" id="PTHR21136:SF169">
    <property type="entry name" value="VESICLE-ASSOCIATED MEMBRANE PROTEIN 727"/>
    <property type="match status" value="1"/>
</dbReference>
<comment type="subcellular location">
    <subcellularLocation>
        <location evidence="8">Endomembrane system</location>
        <topology evidence="8">Single-pass type IV membrane protein</topology>
    </subcellularLocation>
</comment>
<protein>
    <recommendedName>
        <fullName evidence="9">Longin domain-containing protein</fullName>
    </recommendedName>
</protein>
<dbReference type="GO" id="GO:0005737">
    <property type="term" value="C:cytoplasm"/>
    <property type="evidence" value="ECO:0007669"/>
    <property type="project" value="UniProtKB-ARBA"/>
</dbReference>
<dbReference type="Proteomes" id="UP001162972">
    <property type="component" value="Chromosome 10"/>
</dbReference>
<dbReference type="InterPro" id="IPR010908">
    <property type="entry name" value="Longin_dom"/>
</dbReference>
<evidence type="ECO:0000259" key="9">
    <source>
        <dbReference type="PROSITE" id="PS50859"/>
    </source>
</evidence>
<dbReference type="Gene3D" id="1.20.5.110">
    <property type="match status" value="1"/>
</dbReference>
<dbReference type="FunFam" id="3.30.450.50:FF:000014">
    <property type="entry name" value="vesicle-associated membrane protein 727"/>
    <property type="match status" value="1"/>
</dbReference>
<organism evidence="10 11">
    <name type="scientific">Salix udensis</name>
    <dbReference type="NCBI Taxonomy" id="889485"/>
    <lineage>
        <taxon>Eukaryota</taxon>
        <taxon>Viridiplantae</taxon>
        <taxon>Streptophyta</taxon>
        <taxon>Embryophyta</taxon>
        <taxon>Tracheophyta</taxon>
        <taxon>Spermatophyta</taxon>
        <taxon>Magnoliopsida</taxon>
        <taxon>eudicotyledons</taxon>
        <taxon>Gunneridae</taxon>
        <taxon>Pentapetalae</taxon>
        <taxon>rosids</taxon>
        <taxon>fabids</taxon>
        <taxon>Malpighiales</taxon>
        <taxon>Salicaceae</taxon>
        <taxon>Saliceae</taxon>
        <taxon>Salix</taxon>
    </lineage>
</organism>
<dbReference type="Gene3D" id="3.30.450.50">
    <property type="entry name" value="Longin domain"/>
    <property type="match status" value="1"/>
</dbReference>
<dbReference type="EMBL" id="JAPFFJ010000003">
    <property type="protein sequence ID" value="KAJ6433046.1"/>
    <property type="molecule type" value="Genomic_DNA"/>
</dbReference>
<keyword evidence="11" id="KW-1185">Reference proteome</keyword>
<dbReference type="GO" id="GO:0015031">
    <property type="term" value="P:protein transport"/>
    <property type="evidence" value="ECO:0007669"/>
    <property type="project" value="UniProtKB-KW"/>
</dbReference>
<evidence type="ECO:0000256" key="3">
    <source>
        <dbReference type="ARBA" id="ARBA00022692"/>
    </source>
</evidence>